<feature type="signal peptide" evidence="2">
    <location>
        <begin position="1"/>
        <end position="15"/>
    </location>
</feature>
<evidence type="ECO:0000313" key="4">
    <source>
        <dbReference type="Proteomes" id="UP000008076"/>
    </source>
</evidence>
<sequence>MFVWLLNLFIISSFSLIIQRKQDCPNKINELTRFQFGTNGSLSFNLHKSRRKELIQTTITICQIPNNGEMISCEKMQQQCQSFDLYDLAKGNITLNINITIPDEYGIYILHCGKSRNIELDYTLHLRNGLSELSTNELKNYIASCSIEILWIITIIIVIIIYLVYHNNTSFVHFIIVGIILILCIKEGFHIYYYIYYNITGTPKYQYMTISKLFESFSDILLTLLITFITKGWLIIYKSIPINRCKTLLIGILIFSICLLLHCFISNSFILLALIIAFFFIIPTELSTLSLNIKVIQFHILTNNSNNYSHLKRKILISRLLIGGLITFWILLFLDNIAILYAIHKTLPIFIISQLLLRFFLVLWTLFVIFPSNSFFEPIAESINSVILNQIVTTPLKPRVYEVTENIQSLFDSHNIVLFCYSRTTNLLSINPLLLDGILLTPEVRQNNKLFID</sequence>
<organism evidence="4">
    <name type="scientific">Entamoeba dispar (strain ATCC PRA-260 / SAW760)</name>
    <dbReference type="NCBI Taxonomy" id="370354"/>
    <lineage>
        <taxon>Eukaryota</taxon>
        <taxon>Amoebozoa</taxon>
        <taxon>Evosea</taxon>
        <taxon>Archamoebae</taxon>
        <taxon>Mastigamoebida</taxon>
        <taxon>Entamoebidae</taxon>
        <taxon>Entamoeba</taxon>
    </lineage>
</organism>
<feature type="transmembrane region" description="Helical" evidence="1">
    <location>
        <begin position="320"/>
        <end position="343"/>
    </location>
</feature>
<feature type="chain" id="PRO_5012474738" description="Intimal thickness related receptor IRP domain-containing protein" evidence="2">
    <location>
        <begin position="16"/>
        <end position="453"/>
    </location>
</feature>
<feature type="transmembrane region" description="Helical" evidence="1">
    <location>
        <begin position="248"/>
        <end position="281"/>
    </location>
</feature>
<dbReference type="OrthoDB" id="29783at2759"/>
<dbReference type="OMA" id="ITICQIP"/>
<keyword evidence="1" id="KW-0812">Transmembrane</keyword>
<keyword evidence="1" id="KW-0472">Membrane</keyword>
<gene>
    <name evidence="3" type="ORF">EDI_060620</name>
</gene>
<name>B0E745_ENTDS</name>
<evidence type="ECO:0000256" key="2">
    <source>
        <dbReference type="SAM" id="SignalP"/>
    </source>
</evidence>
<dbReference type="RefSeq" id="XP_001734205.1">
    <property type="nucleotide sequence ID" value="XM_001734153.1"/>
</dbReference>
<dbReference type="GeneID" id="5879102"/>
<feature type="transmembrane region" description="Helical" evidence="1">
    <location>
        <begin position="216"/>
        <end position="236"/>
    </location>
</feature>
<feature type="transmembrane region" description="Helical" evidence="1">
    <location>
        <begin position="141"/>
        <end position="164"/>
    </location>
</feature>
<evidence type="ECO:0000313" key="3">
    <source>
        <dbReference type="EMBL" id="EDR29656.1"/>
    </source>
</evidence>
<dbReference type="EMBL" id="DS547940">
    <property type="protein sequence ID" value="EDR29656.1"/>
    <property type="molecule type" value="Genomic_DNA"/>
</dbReference>
<dbReference type="VEuPathDB" id="AmoebaDB:EDI_060620"/>
<accession>B0E745</accession>
<dbReference type="eggNOG" id="ENOG502RBGQ">
    <property type="taxonomic scope" value="Eukaryota"/>
</dbReference>
<keyword evidence="2" id="KW-0732">Signal</keyword>
<evidence type="ECO:0008006" key="5">
    <source>
        <dbReference type="Google" id="ProtNLM"/>
    </source>
</evidence>
<reference evidence="4" key="1">
    <citation type="submission" date="2007-12" db="EMBL/GenBank/DDBJ databases">
        <title>Annotation of Entamoeba dispar SAW760.</title>
        <authorList>
            <person name="Lorenzi H."/>
            <person name="Inman J."/>
            <person name="Schobel S."/>
            <person name="Amedeo P."/>
            <person name="Caler E."/>
        </authorList>
    </citation>
    <scope>NUCLEOTIDE SEQUENCE [LARGE SCALE GENOMIC DNA]</scope>
    <source>
        <strain evidence="4">ATCC PRA-260 / SAW760</strain>
    </source>
</reference>
<keyword evidence="4" id="KW-1185">Reference proteome</keyword>
<feature type="transmembrane region" description="Helical" evidence="1">
    <location>
        <begin position="171"/>
        <end position="196"/>
    </location>
</feature>
<dbReference type="KEGG" id="edi:EDI_060620"/>
<feature type="transmembrane region" description="Helical" evidence="1">
    <location>
        <begin position="355"/>
        <end position="376"/>
    </location>
</feature>
<keyword evidence="1" id="KW-1133">Transmembrane helix</keyword>
<protein>
    <recommendedName>
        <fullName evidence="5">Intimal thickness related receptor IRP domain-containing protein</fullName>
    </recommendedName>
</protein>
<dbReference type="AlphaFoldDB" id="B0E745"/>
<evidence type="ECO:0000256" key="1">
    <source>
        <dbReference type="SAM" id="Phobius"/>
    </source>
</evidence>
<dbReference type="Proteomes" id="UP000008076">
    <property type="component" value="Unassembled WGS sequence"/>
</dbReference>
<proteinExistence type="predicted"/>